<gene>
    <name evidence="4" type="primary">AGAP009949</name>
    <name evidence="4" type="ORF">TNIN_376631</name>
</gene>
<dbReference type="InterPro" id="IPR051265">
    <property type="entry name" value="HIBADH-related_NP60_sf"/>
</dbReference>
<sequence length="223" mass="24356">MESNTRKCRECVAAGARQFSTPEEIASNCDIIFCCVSGAEAAITSRGVKYLEAPISGSISNAEEGLLLVLATGNRQLFEDCVSCFYAFAKRICFMNCEVGSASKMNIVLSMLRGSTISSLAESTALLENGKLLHGNFKKILPLSQMSSPFVLQKCEAMMKNNFSVDNSLKYQQKDLELAIQLSNEYRQPCPMTSAALGIYQTATQRGYSELDVSALHLARLDT</sequence>
<dbReference type="InterPro" id="IPR008927">
    <property type="entry name" value="6-PGluconate_DH-like_C_sf"/>
</dbReference>
<feature type="domain" description="6-phosphogluconate dehydrogenase NADP-binding" evidence="2">
    <location>
        <begin position="40"/>
        <end position="93"/>
    </location>
</feature>
<evidence type="ECO:0000313" key="4">
    <source>
        <dbReference type="EMBL" id="GFY61081.1"/>
    </source>
</evidence>
<evidence type="ECO:0000259" key="3">
    <source>
        <dbReference type="Pfam" id="PF14833"/>
    </source>
</evidence>
<feature type="domain" description="3-hydroxyisobutyrate dehydrogenase-like NAD-binding" evidence="3">
    <location>
        <begin position="100"/>
        <end position="216"/>
    </location>
</feature>
<dbReference type="InterPro" id="IPR029154">
    <property type="entry name" value="HIBADH-like_NADP-bd"/>
</dbReference>
<dbReference type="PANTHER" id="PTHR43580:SF2">
    <property type="entry name" value="CYTOKINE-LIKE NUCLEAR FACTOR N-PAC"/>
    <property type="match status" value="1"/>
</dbReference>
<dbReference type="SUPFAM" id="SSF51735">
    <property type="entry name" value="NAD(P)-binding Rossmann-fold domains"/>
    <property type="match status" value="1"/>
</dbReference>
<dbReference type="GO" id="GO:0051287">
    <property type="term" value="F:NAD binding"/>
    <property type="evidence" value="ECO:0007669"/>
    <property type="project" value="InterPro"/>
</dbReference>
<reference evidence="4" key="1">
    <citation type="submission" date="2020-08" db="EMBL/GenBank/DDBJ databases">
        <title>Multicomponent nature underlies the extraordinary mechanical properties of spider dragline silk.</title>
        <authorList>
            <person name="Kono N."/>
            <person name="Nakamura H."/>
            <person name="Mori M."/>
            <person name="Yoshida Y."/>
            <person name="Ohtoshi R."/>
            <person name="Malay A.D."/>
            <person name="Moran D.A.P."/>
            <person name="Tomita M."/>
            <person name="Numata K."/>
            <person name="Arakawa K."/>
        </authorList>
    </citation>
    <scope>NUCLEOTIDE SEQUENCE</scope>
</reference>
<dbReference type="Pfam" id="PF14833">
    <property type="entry name" value="NAD_binding_11"/>
    <property type="match status" value="1"/>
</dbReference>
<evidence type="ECO:0000259" key="2">
    <source>
        <dbReference type="Pfam" id="PF03446"/>
    </source>
</evidence>
<protein>
    <submittedName>
        <fullName evidence="4">Putative oxidoreductase GLYR1 homolog</fullName>
    </submittedName>
</protein>
<dbReference type="EMBL" id="BMAV01013415">
    <property type="protein sequence ID" value="GFY61081.1"/>
    <property type="molecule type" value="Genomic_DNA"/>
</dbReference>
<dbReference type="GO" id="GO:0031491">
    <property type="term" value="F:nucleosome binding"/>
    <property type="evidence" value="ECO:0007669"/>
    <property type="project" value="TreeGrafter"/>
</dbReference>
<dbReference type="Gene3D" id="1.10.1040.10">
    <property type="entry name" value="N-(1-d-carboxylethyl)-l-norvaline Dehydrogenase, domain 2"/>
    <property type="match status" value="1"/>
</dbReference>
<dbReference type="AlphaFoldDB" id="A0A8X7C7Z3"/>
<comment type="similarity">
    <text evidence="1">Belongs to the HIBADH-related family. NP60 subfamily.</text>
</comment>
<dbReference type="GO" id="GO:0050661">
    <property type="term" value="F:NADP binding"/>
    <property type="evidence" value="ECO:0007669"/>
    <property type="project" value="InterPro"/>
</dbReference>
<dbReference type="InterPro" id="IPR006115">
    <property type="entry name" value="6PGDH_NADP-bd"/>
</dbReference>
<proteinExistence type="inferred from homology"/>
<dbReference type="OrthoDB" id="6493824at2759"/>
<organism evidence="4 5">
    <name type="scientific">Trichonephila inaurata madagascariensis</name>
    <dbReference type="NCBI Taxonomy" id="2747483"/>
    <lineage>
        <taxon>Eukaryota</taxon>
        <taxon>Metazoa</taxon>
        <taxon>Ecdysozoa</taxon>
        <taxon>Arthropoda</taxon>
        <taxon>Chelicerata</taxon>
        <taxon>Arachnida</taxon>
        <taxon>Araneae</taxon>
        <taxon>Araneomorphae</taxon>
        <taxon>Entelegynae</taxon>
        <taxon>Araneoidea</taxon>
        <taxon>Nephilidae</taxon>
        <taxon>Trichonephila</taxon>
        <taxon>Trichonephila inaurata</taxon>
    </lineage>
</organism>
<evidence type="ECO:0000256" key="1">
    <source>
        <dbReference type="ARBA" id="ARBA00007598"/>
    </source>
</evidence>
<dbReference type="Pfam" id="PF03446">
    <property type="entry name" value="NAD_binding_2"/>
    <property type="match status" value="1"/>
</dbReference>
<dbReference type="GO" id="GO:0140673">
    <property type="term" value="P:transcription elongation-coupled chromatin remodeling"/>
    <property type="evidence" value="ECO:0007669"/>
    <property type="project" value="TreeGrafter"/>
</dbReference>
<dbReference type="SUPFAM" id="SSF48179">
    <property type="entry name" value="6-phosphogluconate dehydrogenase C-terminal domain-like"/>
    <property type="match status" value="1"/>
</dbReference>
<dbReference type="Gene3D" id="3.40.50.720">
    <property type="entry name" value="NAD(P)-binding Rossmann-like Domain"/>
    <property type="match status" value="2"/>
</dbReference>
<keyword evidence="5" id="KW-1185">Reference proteome</keyword>
<accession>A0A8X7C7Z3</accession>
<dbReference type="GO" id="GO:0000785">
    <property type="term" value="C:chromatin"/>
    <property type="evidence" value="ECO:0007669"/>
    <property type="project" value="TreeGrafter"/>
</dbReference>
<evidence type="ECO:0000313" key="5">
    <source>
        <dbReference type="Proteomes" id="UP000886998"/>
    </source>
</evidence>
<dbReference type="GO" id="GO:0003677">
    <property type="term" value="F:DNA binding"/>
    <property type="evidence" value="ECO:0007669"/>
    <property type="project" value="TreeGrafter"/>
</dbReference>
<dbReference type="PANTHER" id="PTHR43580">
    <property type="entry name" value="OXIDOREDUCTASE GLYR1-RELATED"/>
    <property type="match status" value="1"/>
</dbReference>
<dbReference type="Proteomes" id="UP000886998">
    <property type="component" value="Unassembled WGS sequence"/>
</dbReference>
<comment type="caution">
    <text evidence="4">The sequence shown here is derived from an EMBL/GenBank/DDBJ whole genome shotgun (WGS) entry which is preliminary data.</text>
</comment>
<name>A0A8X7C7Z3_9ARAC</name>
<dbReference type="InterPro" id="IPR036291">
    <property type="entry name" value="NAD(P)-bd_dom_sf"/>
</dbReference>
<dbReference type="InterPro" id="IPR013328">
    <property type="entry name" value="6PGD_dom2"/>
</dbReference>